<keyword evidence="1" id="KW-0812">Transmembrane</keyword>
<evidence type="ECO:0000313" key="2">
    <source>
        <dbReference type="EMBL" id="MCF7528734.1"/>
    </source>
</evidence>
<dbReference type="RefSeq" id="WP_237092117.1">
    <property type="nucleotide sequence ID" value="NZ_JAKKDL010000001.1"/>
</dbReference>
<proteinExistence type="predicted"/>
<reference evidence="2" key="1">
    <citation type="submission" date="2022-01" db="EMBL/GenBank/DDBJ databases">
        <title>Neisseria sp. ZJ104.</title>
        <authorList>
            <person name="Yang C."/>
        </authorList>
    </citation>
    <scope>NUCLEOTIDE SEQUENCE</scope>
    <source>
        <strain evidence="2">ZJ104</strain>
    </source>
</reference>
<accession>A0AAW5ABT4</accession>
<protein>
    <submittedName>
        <fullName evidence="2">Uncharacterized protein</fullName>
    </submittedName>
</protein>
<keyword evidence="1" id="KW-1133">Transmembrane helix</keyword>
<dbReference type="EMBL" id="JAKKDL010000001">
    <property type="protein sequence ID" value="MCF7528734.1"/>
    <property type="molecule type" value="Genomic_DNA"/>
</dbReference>
<organism evidence="2 4">
    <name type="scientific">Neisseria lisongii</name>
    <dbReference type="NCBI Taxonomy" id="2912188"/>
    <lineage>
        <taxon>Bacteria</taxon>
        <taxon>Pseudomonadati</taxon>
        <taxon>Pseudomonadota</taxon>
        <taxon>Betaproteobacteria</taxon>
        <taxon>Neisseriales</taxon>
        <taxon>Neisseriaceae</taxon>
        <taxon>Neisseria</taxon>
    </lineage>
</organism>
<dbReference type="EMBL" id="JAKKDL010000004">
    <property type="protein sequence ID" value="MCF7529592.1"/>
    <property type="molecule type" value="Genomic_DNA"/>
</dbReference>
<feature type="transmembrane region" description="Helical" evidence="1">
    <location>
        <begin position="60"/>
        <end position="77"/>
    </location>
</feature>
<evidence type="ECO:0000313" key="3">
    <source>
        <dbReference type="EMBL" id="MCF7529592.1"/>
    </source>
</evidence>
<feature type="transmembrane region" description="Helical" evidence="1">
    <location>
        <begin position="89"/>
        <end position="112"/>
    </location>
</feature>
<dbReference type="Proteomes" id="UP001201397">
    <property type="component" value="Unassembled WGS sequence"/>
</dbReference>
<evidence type="ECO:0000313" key="4">
    <source>
        <dbReference type="Proteomes" id="UP001201397"/>
    </source>
</evidence>
<name>A0AAW5ABT4_9NEIS</name>
<comment type="caution">
    <text evidence="2">The sequence shown here is derived from an EMBL/GenBank/DDBJ whole genome shotgun (WGS) entry which is preliminary data.</text>
</comment>
<evidence type="ECO:0000256" key="1">
    <source>
        <dbReference type="SAM" id="Phobius"/>
    </source>
</evidence>
<sequence>MFKRPEELIVLILALAWTALSYFAAAAFSGDAYTVLLITISTAVWAAVCFLIWQRNLSRHVWPLFLGALTACWWPLLNWLDGGNTSGEAAWYAGWTFKLILALIPAAAGYAYKWKKARRLKIENARNFK</sequence>
<feature type="transmembrane region" description="Helical" evidence="1">
    <location>
        <begin position="35"/>
        <end position="53"/>
    </location>
</feature>
<gene>
    <name evidence="2" type="ORF">L4H06_00560</name>
    <name evidence="3" type="ORF">L4H06_05075</name>
</gene>
<keyword evidence="1" id="KW-0472">Membrane</keyword>
<dbReference type="AlphaFoldDB" id="A0AAW5ABT4"/>